<dbReference type="RefSeq" id="WP_344648312.1">
    <property type="nucleotide sequence ID" value="NZ_BAAAGX010000007.1"/>
</dbReference>
<name>A0ABN0TYH3_9ACTN</name>
<dbReference type="Proteomes" id="UP001500967">
    <property type="component" value="Unassembled WGS sequence"/>
</dbReference>
<proteinExistence type="predicted"/>
<dbReference type="SUPFAM" id="SSF54593">
    <property type="entry name" value="Glyoxalase/Bleomycin resistance protein/Dihydroxybiphenyl dioxygenase"/>
    <property type="match status" value="1"/>
</dbReference>
<gene>
    <name evidence="1" type="ORF">GCM10009539_18370</name>
</gene>
<evidence type="ECO:0000313" key="2">
    <source>
        <dbReference type="Proteomes" id="UP001500967"/>
    </source>
</evidence>
<reference evidence="1 2" key="1">
    <citation type="journal article" date="2019" name="Int. J. Syst. Evol. Microbiol.">
        <title>The Global Catalogue of Microorganisms (GCM) 10K type strain sequencing project: providing services to taxonomists for standard genome sequencing and annotation.</title>
        <authorList>
            <consortium name="The Broad Institute Genomics Platform"/>
            <consortium name="The Broad Institute Genome Sequencing Center for Infectious Disease"/>
            <person name="Wu L."/>
            <person name="Ma J."/>
        </authorList>
    </citation>
    <scope>NUCLEOTIDE SEQUENCE [LARGE SCALE GENOMIC DNA]</scope>
    <source>
        <strain evidence="1 2">JCM 10425</strain>
    </source>
</reference>
<sequence length="228" mass="24396">MTFPILRQVVLGASDAEVTGKQLRETFGLAPGFADPLLDDIGLADETIRVGSEAHLEVVAPLRDDVSLANWLRKGGGGGGYAVSIQVPLVQPFVDRALADGVRLAADLEAYGRRIVQLHPRDMGLLVELDEIGDPSAWFWDDIPVVEPPAPVIDDVRGVTLHSPDPAAQARRWGAVFDADVTGGQLRLGTRTVRFAEGPRTMLAAVELRAPGPAPEPVEINGVRFTVS</sequence>
<evidence type="ECO:0008006" key="3">
    <source>
        <dbReference type="Google" id="ProtNLM"/>
    </source>
</evidence>
<accession>A0ABN0TYH3</accession>
<organism evidence="1 2">
    <name type="scientific">Cryptosporangium japonicum</name>
    <dbReference type="NCBI Taxonomy" id="80872"/>
    <lineage>
        <taxon>Bacteria</taxon>
        <taxon>Bacillati</taxon>
        <taxon>Actinomycetota</taxon>
        <taxon>Actinomycetes</taxon>
        <taxon>Cryptosporangiales</taxon>
        <taxon>Cryptosporangiaceae</taxon>
        <taxon>Cryptosporangium</taxon>
    </lineage>
</organism>
<comment type="caution">
    <text evidence="1">The sequence shown here is derived from an EMBL/GenBank/DDBJ whole genome shotgun (WGS) entry which is preliminary data.</text>
</comment>
<dbReference type="EMBL" id="BAAAGX010000007">
    <property type="protein sequence ID" value="GAA0233372.1"/>
    <property type="molecule type" value="Genomic_DNA"/>
</dbReference>
<protein>
    <recommendedName>
        <fullName evidence="3">Glyoxalase-like domain-containing protein</fullName>
    </recommendedName>
</protein>
<evidence type="ECO:0000313" key="1">
    <source>
        <dbReference type="EMBL" id="GAA0233372.1"/>
    </source>
</evidence>
<dbReference type="Gene3D" id="3.10.180.10">
    <property type="entry name" value="2,3-Dihydroxybiphenyl 1,2-Dioxygenase, domain 1"/>
    <property type="match status" value="1"/>
</dbReference>
<dbReference type="InterPro" id="IPR029068">
    <property type="entry name" value="Glyas_Bleomycin-R_OHBP_Dase"/>
</dbReference>
<keyword evidence="2" id="KW-1185">Reference proteome</keyword>